<dbReference type="SUPFAM" id="SSF56672">
    <property type="entry name" value="DNA/RNA polymerases"/>
    <property type="match status" value="1"/>
</dbReference>
<comment type="caution">
    <text evidence="3">The sequence shown here is derived from an EMBL/GenBank/DDBJ whole genome shotgun (WGS) entry which is preliminary data.</text>
</comment>
<dbReference type="EMBL" id="BFEA01000057">
    <property type="protein sequence ID" value="GBG65080.1"/>
    <property type="molecule type" value="Genomic_DNA"/>
</dbReference>
<organism evidence="3 4">
    <name type="scientific">Chara braunii</name>
    <name type="common">Braun's stonewort</name>
    <dbReference type="NCBI Taxonomy" id="69332"/>
    <lineage>
        <taxon>Eukaryota</taxon>
        <taxon>Viridiplantae</taxon>
        <taxon>Streptophyta</taxon>
        <taxon>Charophyceae</taxon>
        <taxon>Charales</taxon>
        <taxon>Characeae</taxon>
        <taxon>Chara</taxon>
    </lineage>
</organism>
<protein>
    <recommendedName>
        <fullName evidence="2">Integrase catalytic domain-containing protein</fullName>
    </recommendedName>
</protein>
<reference evidence="3 4" key="1">
    <citation type="journal article" date="2018" name="Cell">
        <title>The Chara Genome: Secondary Complexity and Implications for Plant Terrestrialization.</title>
        <authorList>
            <person name="Nishiyama T."/>
            <person name="Sakayama H."/>
            <person name="Vries J.D."/>
            <person name="Buschmann H."/>
            <person name="Saint-Marcoux D."/>
            <person name="Ullrich K.K."/>
            <person name="Haas F.B."/>
            <person name="Vanderstraeten L."/>
            <person name="Becker D."/>
            <person name="Lang D."/>
            <person name="Vosolsobe S."/>
            <person name="Rombauts S."/>
            <person name="Wilhelmsson P.K.I."/>
            <person name="Janitza P."/>
            <person name="Kern R."/>
            <person name="Heyl A."/>
            <person name="Rumpler F."/>
            <person name="Villalobos L.I.A.C."/>
            <person name="Clay J.M."/>
            <person name="Skokan R."/>
            <person name="Toyoda A."/>
            <person name="Suzuki Y."/>
            <person name="Kagoshima H."/>
            <person name="Schijlen E."/>
            <person name="Tajeshwar N."/>
            <person name="Catarino B."/>
            <person name="Hetherington A.J."/>
            <person name="Saltykova A."/>
            <person name="Bonnot C."/>
            <person name="Breuninger H."/>
            <person name="Symeonidi A."/>
            <person name="Radhakrishnan G.V."/>
            <person name="Van Nieuwerburgh F."/>
            <person name="Deforce D."/>
            <person name="Chang C."/>
            <person name="Karol K.G."/>
            <person name="Hedrich R."/>
            <person name="Ulvskov P."/>
            <person name="Glockner G."/>
            <person name="Delwiche C.F."/>
            <person name="Petrasek J."/>
            <person name="Van de Peer Y."/>
            <person name="Friml J."/>
            <person name="Beilby M."/>
            <person name="Dolan L."/>
            <person name="Kohara Y."/>
            <person name="Sugano S."/>
            <person name="Fujiyama A."/>
            <person name="Delaux P.-M."/>
            <person name="Quint M."/>
            <person name="TheiBen G."/>
            <person name="Hagemann M."/>
            <person name="Harholt J."/>
            <person name="Dunand C."/>
            <person name="Zachgo S."/>
            <person name="Langdale J."/>
            <person name="Maumus F."/>
            <person name="Straeten D.V.D."/>
            <person name="Gould S.B."/>
            <person name="Rensing S.A."/>
        </authorList>
    </citation>
    <scope>NUCLEOTIDE SEQUENCE [LARGE SCALE GENOMIC DNA]</scope>
    <source>
        <strain evidence="3 4">S276</strain>
    </source>
</reference>
<dbReference type="Gene3D" id="3.30.420.10">
    <property type="entry name" value="Ribonuclease H-like superfamily/Ribonuclease H"/>
    <property type="match status" value="1"/>
</dbReference>
<dbReference type="Proteomes" id="UP000265515">
    <property type="component" value="Unassembled WGS sequence"/>
</dbReference>
<dbReference type="PANTHER" id="PTHR37984:SF5">
    <property type="entry name" value="PROTEIN NYNRIN-LIKE"/>
    <property type="match status" value="1"/>
</dbReference>
<keyword evidence="4" id="KW-1185">Reference proteome</keyword>
<evidence type="ECO:0000313" key="4">
    <source>
        <dbReference type="Proteomes" id="UP000265515"/>
    </source>
</evidence>
<dbReference type="InterPro" id="IPR050951">
    <property type="entry name" value="Retrovirus_Pol_polyprotein"/>
</dbReference>
<feature type="compositionally biased region" description="Basic and acidic residues" evidence="1">
    <location>
        <begin position="1337"/>
        <end position="1355"/>
    </location>
</feature>
<accession>A0A388K4U9</accession>
<dbReference type="Gene3D" id="3.10.10.10">
    <property type="entry name" value="HIV Type 1 Reverse Transcriptase, subunit A, domain 1"/>
    <property type="match status" value="1"/>
</dbReference>
<dbReference type="PANTHER" id="PTHR37984">
    <property type="entry name" value="PROTEIN CBG26694"/>
    <property type="match status" value="1"/>
</dbReference>
<dbReference type="InterPro" id="IPR036397">
    <property type="entry name" value="RNaseH_sf"/>
</dbReference>
<gene>
    <name evidence="3" type="ORF">CBR_g49154</name>
</gene>
<dbReference type="InterPro" id="IPR043502">
    <property type="entry name" value="DNA/RNA_pol_sf"/>
</dbReference>
<dbReference type="CDD" id="cd01647">
    <property type="entry name" value="RT_LTR"/>
    <property type="match status" value="1"/>
</dbReference>
<dbReference type="GO" id="GO:0003676">
    <property type="term" value="F:nucleic acid binding"/>
    <property type="evidence" value="ECO:0007669"/>
    <property type="project" value="InterPro"/>
</dbReference>
<name>A0A388K4U9_CHABU</name>
<feature type="compositionally biased region" description="Basic residues" evidence="1">
    <location>
        <begin position="2023"/>
        <end position="2034"/>
    </location>
</feature>
<dbReference type="InterPro" id="IPR043128">
    <property type="entry name" value="Rev_trsase/Diguanyl_cyclase"/>
</dbReference>
<dbReference type="PROSITE" id="PS50994">
    <property type="entry name" value="INTEGRASE"/>
    <property type="match status" value="1"/>
</dbReference>
<dbReference type="GO" id="GO:0015074">
    <property type="term" value="P:DNA integration"/>
    <property type="evidence" value="ECO:0007669"/>
    <property type="project" value="InterPro"/>
</dbReference>
<feature type="domain" description="Integrase catalytic" evidence="2">
    <location>
        <begin position="930"/>
        <end position="1100"/>
    </location>
</feature>
<dbReference type="Gramene" id="GBG65080">
    <property type="protein sequence ID" value="GBG65080"/>
    <property type="gene ID" value="CBR_g49154"/>
</dbReference>
<evidence type="ECO:0000256" key="1">
    <source>
        <dbReference type="SAM" id="MobiDB-lite"/>
    </source>
</evidence>
<dbReference type="InterPro" id="IPR012337">
    <property type="entry name" value="RNaseH-like_sf"/>
</dbReference>
<dbReference type="SUPFAM" id="SSF53098">
    <property type="entry name" value="Ribonuclease H-like"/>
    <property type="match status" value="1"/>
</dbReference>
<proteinExistence type="predicted"/>
<feature type="compositionally biased region" description="Basic and acidic residues" evidence="1">
    <location>
        <begin position="1231"/>
        <end position="1259"/>
    </location>
</feature>
<feature type="region of interest" description="Disordered" evidence="1">
    <location>
        <begin position="1216"/>
        <end position="1372"/>
    </location>
</feature>
<evidence type="ECO:0000259" key="2">
    <source>
        <dbReference type="PROSITE" id="PS50994"/>
    </source>
</evidence>
<feature type="compositionally biased region" description="Basic and acidic residues" evidence="1">
    <location>
        <begin position="1309"/>
        <end position="1327"/>
    </location>
</feature>
<evidence type="ECO:0000313" key="3">
    <source>
        <dbReference type="EMBL" id="GBG65080.1"/>
    </source>
</evidence>
<feature type="region of interest" description="Disordered" evidence="1">
    <location>
        <begin position="1987"/>
        <end position="2034"/>
    </location>
</feature>
<dbReference type="Gene3D" id="3.30.70.270">
    <property type="match status" value="2"/>
</dbReference>
<sequence length="2034" mass="232497">MARWLSSPTYSGGPEMSVDVRSGVSVVMPEEGTWTDLEPAYQIVMLVESDAFLWIETMWTKVSLTRLAPSLLDLEFGGTVEARGWVYLSKEKENAMIIEFVLGLLPYKLFKEVEREVVWAACQRVEMVMEAIDVRVELGDRGNVRKPFRTLRCVMLPFMVDAVFGTRSRLVRICRSMASLGLYQGVRQDFLRLSVEKGSFEGNWARELATMLNHLSMDGLFVPSNVHWRIVYRNVAIGETFLEGVQDLWGSRMARGLQLRDCTFKGWELRRIEGGVEMSIPADNEWRGTTCDWVGLEIVSELSYLWVERVWNPLREEEGWEEIAEGRVESVGTVILSEQGWHLFCTTLAAGQSPMWLLGDAEARTRKAGERFANKSWDVVRSKVVMGGWKEFRPPCLRTKIWVPEFTADWFGGFDHVAEVASTMRRVHVNCAWLTEEFYKTSLKSGPFHSDRAREVLIILDMDRSDRPEVAPEIREAIIRREVAATPCYVDDVFKLFEFSEFDKDKILSVYQQTSKFEYTRDVDFSTVTDLAEKTVVTETLALFKEGEVIDLTGKTRDKVKKGIEGLHERVHGVDNKIERVENALLVMQAQVSRPALPPQEAVVPAAVANRGYDRKDPANEQCRYCTMISHFVRTCPRLNHDIMRQRCSRSLEGKIFGPQGERINWNSPGGMRRAVIFLSNLDIAVVEAEQVADIVWDQQRGRGAQVNFILEGYDQLPLDARDRPYTAMHTPVGQLQMQVTPMGFTNAVAEAQRRMLAVAGDMFPKKCEPYVDDNPIKGAQNKDETEVQPGVRKFVWDHLQDIKDLLQRFQVYNITASGSKSILAVPDLTIQGFRCGAYGRKPDPTKTDKISQWPTPLRTTTEVRTFLGMVGFWRIFIKGFAKIAKPIRVMIRNGGTMEWTEDREATVQTLKDILSSDQVTLATPCFNDKMGRPFILENDGGPLAVGGVLIQRSEEGRERLYQIREYILDAKDNLSGYVEAVALKRKTGKGVADWIEDFYLRHPFIRRFITDNGTEFVNYEVLSRLKMLCVPIKIIEPYHSEANAPVEKGHRTLKNTIAKLAADDLRNWPRYLKQAIFLENMMPKRTTGCIPVELWYGREIDFPVEPLVPTWNRLDDNPHMSTEELITARCQQVLRNEEALEDVVKRVMDSRMRDKARWDQVKNIRKELLQVGEIVLVRNSDLESMWSGQLGRRFKGPYRVAKWVGLNTFELEDLDGTGLKGSFPGQREPTSSEKKHERQKTVREEVAEQTRRMKRMEGYSEPMIGGDEGDVGERASGKRTSGMRGGQEQGVKKNQSKQEGATTSKNAKRPDGLTIHEGKAMGEGDSARLGIAAAREPSEKSKRKLAAEEGDGQKKPRRRKTAEGTSGGERAVGRQYDEVATFWLEYERHDDGEIVEKELPIQQLIDPRKVCDIPLWERYYNHRRLHSLTRDGAEDIKGVMLRQFHEEKGKIWTKNPFVVAPIYKPVTHKTERAQRVHKDVFKPEDKDKYFYYPVNGQHTVAAVKELAGEPIFELWKMHSWPARVVWFSDEDFGGYLQSPNDAHWMMARKATTLADKDHIAVIGNASRQWMPLVTTGDEVFHKGMEFYDKWAEGKLLGGDGKTPLSKPGKYMPAKSPGLQAIPEMGAKGAAGETRIGWLVRVPPPLTKKKTQSDDLFFIVVKEPDMLCWQSLADMTDAENMSILDDILAPRGVFVQSAGGHPKRQHKPGIKDMVAMRKVDRMMLRMFHYILFLESEEDAEVWRYGSQFFRTEEQLLAEFAPQGLTKQVWVELQKHFHGAVEYVNTCKHCLPYEKGSLDETKKMYDDERFPKSFEKSVRSILRRTEEEVQDMIRVSEDVRQIKWYKINRVTSLIPFSCPASQAHTRLTEIREIVRHYVCNLYVLDFCDPTLLSNWQEDDFASLQDVLQTLSPRHWALVVFFPFRWELSFLKGMAKLSVHNVRTGKWVRHAQRKATVWEGDMLVEEYDRLYVVFNDENLADNTVAVFPASSPSKPPRANAPSPAKPAVAARSKVACSSDPSGHGLFRRGRRGQVPS</sequence>
<dbReference type="InterPro" id="IPR001584">
    <property type="entry name" value="Integrase_cat-core"/>
</dbReference>